<organism evidence="2 3">
    <name type="scientific">Discina gigas</name>
    <dbReference type="NCBI Taxonomy" id="1032678"/>
    <lineage>
        <taxon>Eukaryota</taxon>
        <taxon>Fungi</taxon>
        <taxon>Dikarya</taxon>
        <taxon>Ascomycota</taxon>
        <taxon>Pezizomycotina</taxon>
        <taxon>Pezizomycetes</taxon>
        <taxon>Pezizales</taxon>
        <taxon>Discinaceae</taxon>
        <taxon>Discina</taxon>
    </lineage>
</organism>
<dbReference type="EMBL" id="JBBBZM010000798">
    <property type="protein sequence ID" value="KAL0630328.1"/>
    <property type="molecule type" value="Genomic_DNA"/>
</dbReference>
<gene>
    <name evidence="2" type="ORF">Q9L58_010826</name>
</gene>
<keyword evidence="1" id="KW-0812">Transmembrane</keyword>
<keyword evidence="1" id="KW-1133">Transmembrane helix</keyword>
<dbReference type="Proteomes" id="UP001447188">
    <property type="component" value="Unassembled WGS sequence"/>
</dbReference>
<protein>
    <submittedName>
        <fullName evidence="2">Uncharacterized protein</fullName>
    </submittedName>
</protein>
<reference evidence="2 3" key="1">
    <citation type="submission" date="2024-02" db="EMBL/GenBank/DDBJ databases">
        <title>Discinaceae phylogenomics.</title>
        <authorList>
            <person name="Dirks A.C."/>
            <person name="James T.Y."/>
        </authorList>
    </citation>
    <scope>NUCLEOTIDE SEQUENCE [LARGE SCALE GENOMIC DNA]</scope>
    <source>
        <strain evidence="2 3">ACD0624</strain>
    </source>
</reference>
<keyword evidence="3" id="KW-1185">Reference proteome</keyword>
<dbReference type="InterPro" id="IPR036259">
    <property type="entry name" value="MFS_trans_sf"/>
</dbReference>
<evidence type="ECO:0000256" key="1">
    <source>
        <dbReference type="SAM" id="Phobius"/>
    </source>
</evidence>
<sequence>MNEKVIGQIGHSGISVTAFQMFFFAAFAAVAMLAFGFYAKRYKMVDNYRTSGGPGKKLSALMGRPVDTIRPQRSGRIF</sequence>
<accession>A0ABR3G2Z8</accession>
<comment type="caution">
    <text evidence="2">The sequence shown here is derived from an EMBL/GenBank/DDBJ whole genome shotgun (WGS) entry which is preliminary data.</text>
</comment>
<evidence type="ECO:0000313" key="2">
    <source>
        <dbReference type="EMBL" id="KAL0630328.1"/>
    </source>
</evidence>
<name>A0ABR3G2Z8_9PEZI</name>
<evidence type="ECO:0000313" key="3">
    <source>
        <dbReference type="Proteomes" id="UP001447188"/>
    </source>
</evidence>
<feature type="transmembrane region" description="Helical" evidence="1">
    <location>
        <begin position="20"/>
        <end position="39"/>
    </location>
</feature>
<keyword evidence="1" id="KW-0472">Membrane</keyword>
<dbReference type="Gene3D" id="1.20.1250.20">
    <property type="entry name" value="MFS general substrate transporter like domains"/>
    <property type="match status" value="1"/>
</dbReference>
<proteinExistence type="predicted"/>